<evidence type="ECO:0000313" key="2">
    <source>
        <dbReference type="Proteomes" id="UP000187203"/>
    </source>
</evidence>
<reference evidence="2" key="1">
    <citation type="submission" date="2013-09" db="EMBL/GenBank/DDBJ databases">
        <title>Corchorus olitorius genome sequencing.</title>
        <authorList>
            <person name="Alam M."/>
            <person name="Haque M.S."/>
            <person name="Islam M.S."/>
            <person name="Emdad E.M."/>
            <person name="Islam M.M."/>
            <person name="Ahmed B."/>
            <person name="Halim A."/>
            <person name="Hossen Q.M.M."/>
            <person name="Hossain M.Z."/>
            <person name="Ahmed R."/>
            <person name="Khan M.M."/>
            <person name="Islam R."/>
            <person name="Rashid M.M."/>
            <person name="Khan S.A."/>
            <person name="Rahman M.S."/>
            <person name="Alam M."/>
            <person name="Yahiya A.S."/>
            <person name="Khan M.S."/>
            <person name="Azam M.S."/>
            <person name="Haque T."/>
            <person name="Lashkar M.Z.H."/>
            <person name="Akhand A.I."/>
            <person name="Morshed G."/>
            <person name="Roy S."/>
            <person name="Uddin K.S."/>
            <person name="Rabeya T."/>
            <person name="Hossain A.S."/>
            <person name="Chowdhury A."/>
            <person name="Snigdha A.R."/>
            <person name="Mortoza M.S."/>
            <person name="Matin S.A."/>
            <person name="Hoque S.M.E."/>
            <person name="Islam M.K."/>
            <person name="Roy D.K."/>
            <person name="Haider R."/>
            <person name="Moosa M.M."/>
            <person name="Elias S.M."/>
            <person name="Hasan A.M."/>
            <person name="Jahan S."/>
            <person name="Shafiuddin M."/>
            <person name="Mahmood N."/>
            <person name="Shommy N.S."/>
        </authorList>
    </citation>
    <scope>NUCLEOTIDE SEQUENCE [LARGE SCALE GENOMIC DNA]</scope>
    <source>
        <strain evidence="2">cv. O-4</strain>
    </source>
</reference>
<proteinExistence type="predicted"/>
<dbReference type="EMBL" id="AWUE01011961">
    <property type="protein sequence ID" value="OMP10256.1"/>
    <property type="molecule type" value="Genomic_DNA"/>
</dbReference>
<gene>
    <name evidence="1" type="ORF">COLO4_04675</name>
</gene>
<name>A0A1R3KT61_9ROSI</name>
<dbReference type="Proteomes" id="UP000187203">
    <property type="component" value="Unassembled WGS sequence"/>
</dbReference>
<keyword evidence="2" id="KW-1185">Reference proteome</keyword>
<comment type="caution">
    <text evidence="1">The sequence shown here is derived from an EMBL/GenBank/DDBJ whole genome shotgun (WGS) entry which is preliminary data.</text>
</comment>
<accession>A0A1R3KT61</accession>
<protein>
    <submittedName>
        <fullName evidence="1">Uncharacterized protein</fullName>
    </submittedName>
</protein>
<dbReference type="AlphaFoldDB" id="A0A1R3KT61"/>
<organism evidence="1 2">
    <name type="scientific">Corchorus olitorius</name>
    <dbReference type="NCBI Taxonomy" id="93759"/>
    <lineage>
        <taxon>Eukaryota</taxon>
        <taxon>Viridiplantae</taxon>
        <taxon>Streptophyta</taxon>
        <taxon>Embryophyta</taxon>
        <taxon>Tracheophyta</taxon>
        <taxon>Spermatophyta</taxon>
        <taxon>Magnoliopsida</taxon>
        <taxon>eudicotyledons</taxon>
        <taxon>Gunneridae</taxon>
        <taxon>Pentapetalae</taxon>
        <taxon>rosids</taxon>
        <taxon>malvids</taxon>
        <taxon>Malvales</taxon>
        <taxon>Malvaceae</taxon>
        <taxon>Grewioideae</taxon>
        <taxon>Apeibeae</taxon>
        <taxon>Corchorus</taxon>
    </lineage>
</organism>
<evidence type="ECO:0000313" key="1">
    <source>
        <dbReference type="EMBL" id="OMP10256.1"/>
    </source>
</evidence>
<sequence length="36" mass="3866">MAAIAPIGFKSFKKNWRSKTESCASASPLCNTTGFD</sequence>